<evidence type="ECO:0000313" key="2">
    <source>
        <dbReference type="EMBL" id="AZG15459.1"/>
    </source>
</evidence>
<organism evidence="2 3">
    <name type="scientific">Cupriavidus pauculus</name>
    <dbReference type="NCBI Taxonomy" id="82633"/>
    <lineage>
        <taxon>Bacteria</taxon>
        <taxon>Pseudomonadati</taxon>
        <taxon>Pseudomonadota</taxon>
        <taxon>Betaproteobacteria</taxon>
        <taxon>Burkholderiales</taxon>
        <taxon>Burkholderiaceae</taxon>
        <taxon>Cupriavidus</taxon>
    </lineage>
</organism>
<proteinExistence type="predicted"/>
<dbReference type="OrthoDB" id="8966316at2"/>
<accession>A0A3G8H564</accession>
<dbReference type="AlphaFoldDB" id="A0A3G8H564"/>
<dbReference type="Proteomes" id="UP000270411">
    <property type="component" value="Chromosome 2"/>
</dbReference>
<gene>
    <name evidence="2" type="ORF">EHF44_18430</name>
</gene>
<dbReference type="KEGG" id="cpau:EHF44_18430"/>
<reference evidence="3" key="1">
    <citation type="submission" date="2018-11" db="EMBL/GenBank/DDBJ databases">
        <title>FDA dAtabase for Regulatory Grade micrObial Sequences (FDA-ARGOS): Supporting development and validation of Infectious Disease Dx tests.</title>
        <authorList>
            <person name="Goldberg B."/>
            <person name="Campos J."/>
            <person name="Tallon L."/>
            <person name="Sadzewicz L."/>
            <person name="Zhao X."/>
            <person name="Vavikolanu K."/>
            <person name="Mehta A."/>
            <person name="Aluvathingal J."/>
            <person name="Nadendla S."/>
            <person name="Geyer C."/>
            <person name="Nandy P."/>
            <person name="Yan Y."/>
            <person name="Sichtig H."/>
        </authorList>
    </citation>
    <scope>NUCLEOTIDE SEQUENCE [LARGE SCALE GENOMIC DNA]</scope>
    <source>
        <strain evidence="3">FDAARGOS_614</strain>
    </source>
</reference>
<evidence type="ECO:0000256" key="1">
    <source>
        <dbReference type="SAM" id="SignalP"/>
    </source>
</evidence>
<name>A0A3G8H564_9BURK</name>
<protein>
    <recommendedName>
        <fullName evidence="4">Copper resistance protein</fullName>
    </recommendedName>
</protein>
<sequence>MKRQIAQSLLCLAVFAVPVQGALASAMPRCAGVTAIGLSMQERHAAIKAEAEAEAGMAARERARCTEASAREGRDMPVWHDAQPAGRTTEPPADTSHHVYRGAEYCHACVAEAASTMVLPELPPAALQHRRHALPLASATALADLPAC</sequence>
<feature type="signal peptide" evidence="1">
    <location>
        <begin position="1"/>
        <end position="21"/>
    </location>
</feature>
<evidence type="ECO:0000313" key="3">
    <source>
        <dbReference type="Proteomes" id="UP000270411"/>
    </source>
</evidence>
<evidence type="ECO:0008006" key="4">
    <source>
        <dbReference type="Google" id="ProtNLM"/>
    </source>
</evidence>
<feature type="chain" id="PRO_5018082742" description="Copper resistance protein" evidence="1">
    <location>
        <begin position="22"/>
        <end position="148"/>
    </location>
</feature>
<keyword evidence="1" id="KW-0732">Signal</keyword>
<dbReference type="EMBL" id="CP033970">
    <property type="protein sequence ID" value="AZG15459.1"/>
    <property type="molecule type" value="Genomic_DNA"/>
</dbReference>